<accession>A0A0A8Z8R5</accession>
<evidence type="ECO:0000313" key="1">
    <source>
        <dbReference type="EMBL" id="JAD35191.1"/>
    </source>
</evidence>
<proteinExistence type="predicted"/>
<dbReference type="AlphaFoldDB" id="A0A0A8Z8R5"/>
<sequence>MRGRAAKLLSSSKARHCRPNQTMELLGPTHPSSFT</sequence>
<reference evidence="1" key="2">
    <citation type="journal article" date="2015" name="Data Brief">
        <title>Shoot transcriptome of the giant reed, Arundo donax.</title>
        <authorList>
            <person name="Barrero R.A."/>
            <person name="Guerrero F.D."/>
            <person name="Moolhuijzen P."/>
            <person name="Goolsby J.A."/>
            <person name="Tidwell J."/>
            <person name="Bellgard S.E."/>
            <person name="Bellgard M.I."/>
        </authorList>
    </citation>
    <scope>NUCLEOTIDE SEQUENCE</scope>
    <source>
        <tissue evidence="1">Shoot tissue taken approximately 20 cm above the soil surface</tissue>
    </source>
</reference>
<organism evidence="1">
    <name type="scientific">Arundo donax</name>
    <name type="common">Giant reed</name>
    <name type="synonym">Donax arundinaceus</name>
    <dbReference type="NCBI Taxonomy" id="35708"/>
    <lineage>
        <taxon>Eukaryota</taxon>
        <taxon>Viridiplantae</taxon>
        <taxon>Streptophyta</taxon>
        <taxon>Embryophyta</taxon>
        <taxon>Tracheophyta</taxon>
        <taxon>Spermatophyta</taxon>
        <taxon>Magnoliopsida</taxon>
        <taxon>Liliopsida</taxon>
        <taxon>Poales</taxon>
        <taxon>Poaceae</taxon>
        <taxon>PACMAD clade</taxon>
        <taxon>Arundinoideae</taxon>
        <taxon>Arundineae</taxon>
        <taxon>Arundo</taxon>
    </lineage>
</organism>
<reference evidence="1" key="1">
    <citation type="submission" date="2014-09" db="EMBL/GenBank/DDBJ databases">
        <authorList>
            <person name="Magalhaes I.L.F."/>
            <person name="Oliveira U."/>
            <person name="Santos F.R."/>
            <person name="Vidigal T.H.D.A."/>
            <person name="Brescovit A.D."/>
            <person name="Santos A.J."/>
        </authorList>
    </citation>
    <scope>NUCLEOTIDE SEQUENCE</scope>
    <source>
        <tissue evidence="1">Shoot tissue taken approximately 20 cm above the soil surface</tissue>
    </source>
</reference>
<protein>
    <submittedName>
        <fullName evidence="1">Uncharacterized protein</fullName>
    </submittedName>
</protein>
<dbReference type="EMBL" id="GBRH01262704">
    <property type="protein sequence ID" value="JAD35191.1"/>
    <property type="molecule type" value="Transcribed_RNA"/>
</dbReference>
<name>A0A0A8Z8R5_ARUDO</name>